<evidence type="ECO:0000313" key="1">
    <source>
        <dbReference type="EMBL" id="MBD3927421.1"/>
    </source>
</evidence>
<accession>A0ABR8NI48</accession>
<dbReference type="RefSeq" id="WP_191197262.1">
    <property type="nucleotide sequence ID" value="NZ_JACXYZ010000005.1"/>
</dbReference>
<name>A0ABR8NI48_9ACTN</name>
<dbReference type="Proteomes" id="UP000618818">
    <property type="component" value="Unassembled WGS sequence"/>
</dbReference>
<reference evidence="1 2" key="1">
    <citation type="submission" date="2020-09" db="EMBL/GenBank/DDBJ databases">
        <title>novel species in genus Nocardioides.</title>
        <authorList>
            <person name="Zhang G."/>
        </authorList>
    </citation>
    <scope>NUCLEOTIDE SEQUENCE [LARGE SCALE GENOMIC DNA]</scope>
    <source>
        <strain evidence="1 2">KCTC 39551</strain>
    </source>
</reference>
<proteinExistence type="predicted"/>
<dbReference type="EMBL" id="JACXYZ010000005">
    <property type="protein sequence ID" value="MBD3927421.1"/>
    <property type="molecule type" value="Genomic_DNA"/>
</dbReference>
<keyword evidence="2" id="KW-1185">Reference proteome</keyword>
<protein>
    <submittedName>
        <fullName evidence="1">Uncharacterized protein</fullName>
    </submittedName>
</protein>
<evidence type="ECO:0000313" key="2">
    <source>
        <dbReference type="Proteomes" id="UP000618818"/>
    </source>
</evidence>
<sequence length="254" mass="27252">MLIGDPAPPERAGDFCARWPGLLRDRLAWFVAEVGAGAPTPDTLDGLLVTVVDRIGEERAVEPVPEWYDASLASAGWSAYGAALVEGLTAFVAEVYAARLGRPLPWVLDEDPPSPYHLKPVVDVEGIAPPWRQVIGTVRQVQSGKDPARLRSVVEHSLAQLPGSGSVRPEQEADLVEVTAVDRGRWQVSFPEDIDARLGPTAYADLEDALAGADGVTAAVMEDRDRALVSTDEGIDRADLESRLTRAVSALRDG</sequence>
<gene>
    <name evidence="1" type="ORF">IEZ26_22555</name>
</gene>
<organism evidence="1 2">
    <name type="scientific">Nocardioides cavernae</name>
    <dbReference type="NCBI Taxonomy" id="1921566"/>
    <lineage>
        <taxon>Bacteria</taxon>
        <taxon>Bacillati</taxon>
        <taxon>Actinomycetota</taxon>
        <taxon>Actinomycetes</taxon>
        <taxon>Propionibacteriales</taxon>
        <taxon>Nocardioidaceae</taxon>
        <taxon>Nocardioides</taxon>
    </lineage>
</organism>
<comment type="caution">
    <text evidence="1">The sequence shown here is derived from an EMBL/GenBank/DDBJ whole genome shotgun (WGS) entry which is preliminary data.</text>
</comment>